<sequence length="64" mass="7087">MKIGLTYDLRDVYLAEGFTEEETAELDRADAIEALEAEIRALGHVPDRIGRLKDLVQRLASGDG</sequence>
<reference evidence="1 2" key="1">
    <citation type="submission" date="2018-11" db="EMBL/GenBank/DDBJ databases">
        <title>Genomic Encyclopedia of Type Strains, Phase IV (KMG-IV): sequencing the most valuable type-strain genomes for metagenomic binning, comparative biology and taxonomic classification.</title>
        <authorList>
            <person name="Goeker M."/>
        </authorList>
    </citation>
    <scope>NUCLEOTIDE SEQUENCE [LARGE SCALE GENOMIC DNA]</scope>
    <source>
        <strain evidence="1 2">DSM 22027</strain>
    </source>
</reference>
<accession>A0A3N1UIT0</accession>
<protein>
    <submittedName>
        <fullName evidence="1">Uncharacterized protein</fullName>
    </submittedName>
</protein>
<proteinExistence type="predicted"/>
<comment type="caution">
    <text evidence="1">The sequence shown here is derived from an EMBL/GenBank/DDBJ whole genome shotgun (WGS) entry which is preliminary data.</text>
</comment>
<evidence type="ECO:0000313" key="1">
    <source>
        <dbReference type="EMBL" id="ROQ91152.1"/>
    </source>
</evidence>
<evidence type="ECO:0000313" key="2">
    <source>
        <dbReference type="Proteomes" id="UP000276223"/>
    </source>
</evidence>
<dbReference type="Proteomes" id="UP000276223">
    <property type="component" value="Unassembled WGS sequence"/>
</dbReference>
<dbReference type="RefSeq" id="WP_211334886.1">
    <property type="nucleotide sequence ID" value="NZ_RJVA01000013.1"/>
</dbReference>
<name>A0A3N1UIT0_9BACT</name>
<gene>
    <name evidence="1" type="ORF">EDC27_2436</name>
</gene>
<dbReference type="AlphaFoldDB" id="A0A3N1UIT0"/>
<organism evidence="1 2">
    <name type="scientific">Desulfosoma caldarium</name>
    <dbReference type="NCBI Taxonomy" id="610254"/>
    <lineage>
        <taxon>Bacteria</taxon>
        <taxon>Pseudomonadati</taxon>
        <taxon>Thermodesulfobacteriota</taxon>
        <taxon>Syntrophobacteria</taxon>
        <taxon>Syntrophobacterales</taxon>
        <taxon>Syntrophobacteraceae</taxon>
        <taxon>Desulfosoma</taxon>
    </lineage>
</organism>
<dbReference type="EMBL" id="RJVA01000013">
    <property type="protein sequence ID" value="ROQ91152.1"/>
    <property type="molecule type" value="Genomic_DNA"/>
</dbReference>
<keyword evidence="2" id="KW-1185">Reference proteome</keyword>